<comment type="caution">
    <text evidence="2">The sequence shown here is derived from an EMBL/GenBank/DDBJ whole genome shotgun (WGS) entry which is preliminary data.</text>
</comment>
<organism evidence="2 3">
    <name type="scientific">Lysobacter soli</name>
    <dbReference type="NCBI Taxonomy" id="453783"/>
    <lineage>
        <taxon>Bacteria</taxon>
        <taxon>Pseudomonadati</taxon>
        <taxon>Pseudomonadota</taxon>
        <taxon>Gammaproteobacteria</taxon>
        <taxon>Lysobacterales</taxon>
        <taxon>Lysobacteraceae</taxon>
        <taxon>Lysobacter</taxon>
    </lineage>
</organism>
<sequence>MAFLRTSDPERTRGVSEGACHLYVLPCAYEDLLKLGFSRQPLERMQTLHPRFFEFFDLDRALLVDTETVRDSRRLELELGHALAEYSAPAPLTVRIQAAGHTEWYRGAYPILASAVDRLAERGHTVHVPLRAWLEAQMQARAPALFSWGISVLERVEGEPAHLDQLPMLHALRQQVLDVLDAHRALGVDMREHLPETLAQWYSRRY</sequence>
<dbReference type="InterPro" id="IPR018306">
    <property type="entry name" value="Phage_T5_Orf172_DNA-bd"/>
</dbReference>
<dbReference type="Proteomes" id="UP000256829">
    <property type="component" value="Unassembled WGS sequence"/>
</dbReference>
<reference evidence="2 3" key="1">
    <citation type="submission" date="2018-08" db="EMBL/GenBank/DDBJ databases">
        <title>Lysobacter soli KCTC 22011, whole genome shotgun sequence.</title>
        <authorList>
            <person name="Zhang X."/>
            <person name="Feng G."/>
            <person name="Zhu H."/>
        </authorList>
    </citation>
    <scope>NUCLEOTIDE SEQUENCE [LARGE SCALE GENOMIC DNA]</scope>
    <source>
        <strain evidence="2 3">KCTC 22011</strain>
    </source>
</reference>
<protein>
    <submittedName>
        <fullName evidence="2">GIY-YIG nuclease family protein</fullName>
    </submittedName>
</protein>
<accession>A0A3D8VH19</accession>
<evidence type="ECO:0000313" key="3">
    <source>
        <dbReference type="Proteomes" id="UP000256829"/>
    </source>
</evidence>
<evidence type="ECO:0000259" key="1">
    <source>
        <dbReference type="SMART" id="SM00974"/>
    </source>
</evidence>
<gene>
    <name evidence="2" type="ORF">DX912_05820</name>
</gene>
<name>A0A3D8VH19_9GAMM</name>
<dbReference type="SMART" id="SM00974">
    <property type="entry name" value="T5orf172"/>
    <property type="match status" value="1"/>
</dbReference>
<dbReference type="RefSeq" id="WP_115841806.1">
    <property type="nucleotide sequence ID" value="NZ_CP183976.1"/>
</dbReference>
<feature type="domain" description="Bacteriophage T5 Orf172 DNA-binding" evidence="1">
    <location>
        <begin position="27"/>
        <end position="119"/>
    </location>
</feature>
<evidence type="ECO:0000313" key="2">
    <source>
        <dbReference type="EMBL" id="RDY68381.1"/>
    </source>
</evidence>
<dbReference type="AlphaFoldDB" id="A0A3D8VH19"/>
<dbReference type="EMBL" id="QTJR01000003">
    <property type="protein sequence ID" value="RDY68381.1"/>
    <property type="molecule type" value="Genomic_DNA"/>
</dbReference>
<keyword evidence="3" id="KW-1185">Reference proteome</keyword>
<dbReference type="Pfam" id="PF10544">
    <property type="entry name" value="T5orf172"/>
    <property type="match status" value="1"/>
</dbReference>
<proteinExistence type="predicted"/>